<accession>A0A498C1Y0</accession>
<organism evidence="4 5">
    <name type="scientific">Microbacterium telephonicum</name>
    <dbReference type="NCBI Taxonomy" id="1714841"/>
    <lineage>
        <taxon>Bacteria</taxon>
        <taxon>Bacillati</taxon>
        <taxon>Actinomycetota</taxon>
        <taxon>Actinomycetes</taxon>
        <taxon>Micrococcales</taxon>
        <taxon>Microbacteriaceae</taxon>
        <taxon>Microbacterium</taxon>
    </lineage>
</organism>
<feature type="transmembrane region" description="Helical" evidence="2">
    <location>
        <begin position="134"/>
        <end position="157"/>
    </location>
</feature>
<dbReference type="RefSeq" id="WP_241965167.1">
    <property type="nucleotide sequence ID" value="NZ_RCDB01000002.1"/>
</dbReference>
<feature type="transmembrane region" description="Helical" evidence="2">
    <location>
        <begin position="169"/>
        <end position="197"/>
    </location>
</feature>
<comment type="caution">
    <text evidence="4">The sequence shown here is derived from an EMBL/GenBank/DDBJ whole genome shotgun (WGS) entry which is preliminary data.</text>
</comment>
<keyword evidence="5" id="KW-1185">Reference proteome</keyword>
<dbReference type="EMBL" id="RCDB01000002">
    <property type="protein sequence ID" value="RLK49575.1"/>
    <property type="molecule type" value="Genomic_DNA"/>
</dbReference>
<dbReference type="Pfam" id="PF13828">
    <property type="entry name" value="DUF4190"/>
    <property type="match status" value="1"/>
</dbReference>
<feature type="domain" description="DUF4190" evidence="3">
    <location>
        <begin position="121"/>
        <end position="187"/>
    </location>
</feature>
<evidence type="ECO:0000313" key="5">
    <source>
        <dbReference type="Proteomes" id="UP000273158"/>
    </source>
</evidence>
<name>A0A498C1Y0_9MICO</name>
<evidence type="ECO:0000259" key="3">
    <source>
        <dbReference type="Pfam" id="PF13828"/>
    </source>
</evidence>
<protein>
    <submittedName>
        <fullName evidence="4">Uncharacterized protein DUF4190</fullName>
    </submittedName>
</protein>
<sequence>MSDSNTHDPSATQPTEPLPPHPASPDLTPPPASPYGRPPGYDAQPPAYGAQPPAYGAQPPAYGTPSYGQPPYGAQPPAYGAQPPAYGAQPPAYGAQAPAYGQQPVYGQPPYGTPARRTNVLAVVSLISSVAGFVLAWTWVLAVGIVVGVITGHLALAQIKRTGEAGRGMALAGVIVGWVGIGFGVLAVLAFAMLFAVGSVSSYT</sequence>
<keyword evidence="2" id="KW-1133">Transmembrane helix</keyword>
<feature type="compositionally biased region" description="Polar residues" evidence="1">
    <location>
        <begin position="1"/>
        <end position="15"/>
    </location>
</feature>
<gene>
    <name evidence="4" type="ORF">C7474_1735</name>
</gene>
<dbReference type="AlphaFoldDB" id="A0A498C1Y0"/>
<reference evidence="4 5" key="1">
    <citation type="journal article" date="2015" name="Stand. Genomic Sci.">
        <title>Genomic Encyclopedia of Bacterial and Archaeal Type Strains, Phase III: the genomes of soil and plant-associated and newly described type strains.</title>
        <authorList>
            <person name="Whitman W.B."/>
            <person name="Woyke T."/>
            <person name="Klenk H.P."/>
            <person name="Zhou Y."/>
            <person name="Lilburn T.G."/>
            <person name="Beck B.J."/>
            <person name="De Vos P."/>
            <person name="Vandamme P."/>
            <person name="Eisen J.A."/>
            <person name="Garrity G."/>
            <person name="Hugenholtz P."/>
            <person name="Kyrpides N.C."/>
        </authorList>
    </citation>
    <scope>NUCLEOTIDE SEQUENCE [LARGE SCALE GENOMIC DNA]</scope>
    <source>
        <strain evidence="4 5">S2T63</strain>
    </source>
</reference>
<feature type="region of interest" description="Disordered" evidence="1">
    <location>
        <begin position="1"/>
        <end position="87"/>
    </location>
</feature>
<feature type="compositionally biased region" description="Pro residues" evidence="1">
    <location>
        <begin position="16"/>
        <end position="37"/>
    </location>
</feature>
<keyword evidence="2" id="KW-0472">Membrane</keyword>
<proteinExistence type="predicted"/>
<dbReference type="Proteomes" id="UP000273158">
    <property type="component" value="Unassembled WGS sequence"/>
</dbReference>
<evidence type="ECO:0000256" key="1">
    <source>
        <dbReference type="SAM" id="MobiDB-lite"/>
    </source>
</evidence>
<evidence type="ECO:0000313" key="4">
    <source>
        <dbReference type="EMBL" id="RLK49575.1"/>
    </source>
</evidence>
<keyword evidence="2" id="KW-0812">Transmembrane</keyword>
<feature type="compositionally biased region" description="Low complexity" evidence="1">
    <location>
        <begin position="38"/>
        <end position="87"/>
    </location>
</feature>
<dbReference type="InterPro" id="IPR025241">
    <property type="entry name" value="DUF4190"/>
</dbReference>
<evidence type="ECO:0000256" key="2">
    <source>
        <dbReference type="SAM" id="Phobius"/>
    </source>
</evidence>